<reference evidence="2 3" key="1">
    <citation type="submission" date="2018-04" db="EMBL/GenBank/DDBJ databases">
        <title>Genomic Encyclopedia of Archaeal and Bacterial Type Strains, Phase II (KMG-II): from individual species to whole genera.</title>
        <authorList>
            <person name="Goeker M."/>
        </authorList>
    </citation>
    <scope>NUCLEOTIDE SEQUENCE [LARGE SCALE GENOMIC DNA]</scope>
    <source>
        <strain evidence="2 3">DSM 45169</strain>
    </source>
</reference>
<keyword evidence="3" id="KW-1185">Reference proteome</keyword>
<dbReference type="PANTHER" id="PTHR43689:SF8">
    <property type="entry name" value="ALPHA_BETA-HYDROLASES SUPERFAMILY PROTEIN"/>
    <property type="match status" value="1"/>
</dbReference>
<comment type="caution">
    <text evidence="2">The sequence shown here is derived from an EMBL/GenBank/DDBJ whole genome shotgun (WGS) entry which is preliminary data.</text>
</comment>
<name>A0A2T4ZCZ7_9BACL</name>
<gene>
    <name evidence="2" type="ORF">C8J48_2394</name>
</gene>
<evidence type="ECO:0000313" key="3">
    <source>
        <dbReference type="Proteomes" id="UP000241639"/>
    </source>
</evidence>
<feature type="domain" description="AB hydrolase-1" evidence="1">
    <location>
        <begin position="62"/>
        <end position="298"/>
    </location>
</feature>
<dbReference type="EMBL" id="PZZP01000001">
    <property type="protein sequence ID" value="PTM59763.1"/>
    <property type="molecule type" value="Genomic_DNA"/>
</dbReference>
<protein>
    <submittedName>
        <fullName evidence="2">Alpha-beta hydrolase superfamily lysophospholipase</fullName>
    </submittedName>
</protein>
<dbReference type="GO" id="GO:0016787">
    <property type="term" value="F:hydrolase activity"/>
    <property type="evidence" value="ECO:0007669"/>
    <property type="project" value="UniProtKB-KW"/>
</dbReference>
<evidence type="ECO:0000313" key="2">
    <source>
        <dbReference type="EMBL" id="PTM59763.1"/>
    </source>
</evidence>
<dbReference type="Proteomes" id="UP000241639">
    <property type="component" value="Unassembled WGS sequence"/>
</dbReference>
<dbReference type="InterPro" id="IPR000073">
    <property type="entry name" value="AB_hydrolase_1"/>
</dbReference>
<dbReference type="SUPFAM" id="SSF53474">
    <property type="entry name" value="alpha/beta-Hydrolases"/>
    <property type="match status" value="1"/>
</dbReference>
<dbReference type="PRINTS" id="PR00111">
    <property type="entry name" value="ABHYDROLASE"/>
</dbReference>
<accession>A0A2T4ZCZ7</accession>
<evidence type="ECO:0000259" key="1">
    <source>
        <dbReference type="Pfam" id="PF12697"/>
    </source>
</evidence>
<dbReference type="InterPro" id="IPR029058">
    <property type="entry name" value="AB_hydrolase_fold"/>
</dbReference>
<dbReference type="Pfam" id="PF12697">
    <property type="entry name" value="Abhydrolase_6"/>
    <property type="match status" value="1"/>
</dbReference>
<sequence length="315" mass="35661">MRGDQQSPRYHHQEGWGKIQSFFPESFQLNHANLPKEEWYGWKESRIHVDRYEVKQSSAKLIIFHGGGGYGRLMAPYGIMAQQSGYEAVVPDLPGYGLTQVPKKDAFLYQDWVDFAIDFIRAEQQRDSRPIVLFGGSMGGLLAYEAAARSRIPAGIAATCLLDPQDPQVRRAVSLYSWMGSLIGPLFKVGRPLLDPMRIPMRWIAKMNAIVNDPEIAKIIAKDPLGGGTWMPGRWIRSWWEHQTIPPEQFDVCPVLLLHPADDRWTPVAVSQPFFQRLPVAKQTVLLGNAGHFPLEEPGISQLRTELVQFLRKCS</sequence>
<organism evidence="2 3">
    <name type="scientific">Desmospora activa DSM 45169</name>
    <dbReference type="NCBI Taxonomy" id="1121389"/>
    <lineage>
        <taxon>Bacteria</taxon>
        <taxon>Bacillati</taxon>
        <taxon>Bacillota</taxon>
        <taxon>Bacilli</taxon>
        <taxon>Bacillales</taxon>
        <taxon>Thermoactinomycetaceae</taxon>
        <taxon>Desmospora</taxon>
    </lineage>
</organism>
<keyword evidence="2" id="KW-0378">Hydrolase</keyword>
<dbReference type="PANTHER" id="PTHR43689">
    <property type="entry name" value="HYDROLASE"/>
    <property type="match status" value="1"/>
</dbReference>
<dbReference type="AlphaFoldDB" id="A0A2T4ZCZ7"/>
<proteinExistence type="predicted"/>
<dbReference type="RefSeq" id="WP_170105421.1">
    <property type="nucleotide sequence ID" value="NZ_PZZP01000001.1"/>
</dbReference>
<dbReference type="Gene3D" id="3.40.50.1820">
    <property type="entry name" value="alpha/beta hydrolase"/>
    <property type="match status" value="1"/>
</dbReference>